<gene>
    <name evidence="3" type="ORF">KI809_16330</name>
</gene>
<dbReference type="PANTHER" id="PTHR43798:SF31">
    <property type="entry name" value="AB HYDROLASE SUPERFAMILY PROTEIN YCLE"/>
    <property type="match status" value="1"/>
</dbReference>
<protein>
    <submittedName>
        <fullName evidence="3">Alpha/beta hydrolase</fullName>
    </submittedName>
</protein>
<organism evidence="3 4">
    <name type="scientific">Geoanaerobacter pelophilus</name>
    <dbReference type="NCBI Taxonomy" id="60036"/>
    <lineage>
        <taxon>Bacteria</taxon>
        <taxon>Pseudomonadati</taxon>
        <taxon>Thermodesulfobacteriota</taxon>
        <taxon>Desulfuromonadia</taxon>
        <taxon>Geobacterales</taxon>
        <taxon>Geobacteraceae</taxon>
        <taxon>Geoanaerobacter</taxon>
    </lineage>
</organism>
<dbReference type="AlphaFoldDB" id="A0AAW4L4Q7"/>
<comment type="caution">
    <text evidence="3">The sequence shown here is derived from an EMBL/GenBank/DDBJ whole genome shotgun (WGS) entry which is preliminary data.</text>
</comment>
<sequence length="261" mass="28614">MYDSSSDFRVIMITPQRILFLPGASGNTDFWRPVADILTIPGDKIHFGWPGFGPTPPDPTIQGIDDLVRLVTAEITGPSVLIAQSMGGVIALLATLEKPGLVTHLVLTATSGGMNLAALGAQNWRPAFMAANPTYPEWFADYSVDLTDQLGTLDIPVLLLWGDCDPISPPSVGEKLRSLLPHAELHVLNGGSHDLGLELADAVARLIDEHLAMTWQLWRQDDNGHRFLVGEYQVKADAEARMAELMVCIHKQIYWIEQAEK</sequence>
<dbReference type="InterPro" id="IPR050266">
    <property type="entry name" value="AB_hydrolase_sf"/>
</dbReference>
<proteinExistence type="predicted"/>
<dbReference type="Pfam" id="PF12697">
    <property type="entry name" value="Abhydrolase_6"/>
    <property type="match status" value="1"/>
</dbReference>
<dbReference type="GO" id="GO:0016020">
    <property type="term" value="C:membrane"/>
    <property type="evidence" value="ECO:0007669"/>
    <property type="project" value="TreeGrafter"/>
</dbReference>
<dbReference type="EMBL" id="JAHCVJ010000007">
    <property type="protein sequence ID" value="MBT0665878.1"/>
    <property type="molecule type" value="Genomic_DNA"/>
</dbReference>
<feature type="domain" description="AB hydrolase-1" evidence="2">
    <location>
        <begin position="18"/>
        <end position="205"/>
    </location>
</feature>
<dbReference type="SUPFAM" id="SSF53474">
    <property type="entry name" value="alpha/beta-Hydrolases"/>
    <property type="match status" value="1"/>
</dbReference>
<dbReference type="InterPro" id="IPR029058">
    <property type="entry name" value="AB_hydrolase_fold"/>
</dbReference>
<dbReference type="PANTHER" id="PTHR43798">
    <property type="entry name" value="MONOACYLGLYCEROL LIPASE"/>
    <property type="match status" value="1"/>
</dbReference>
<accession>A0AAW4L4Q7</accession>
<dbReference type="Proteomes" id="UP000811899">
    <property type="component" value="Unassembled WGS sequence"/>
</dbReference>
<evidence type="ECO:0000259" key="2">
    <source>
        <dbReference type="Pfam" id="PF12697"/>
    </source>
</evidence>
<dbReference type="GO" id="GO:0016787">
    <property type="term" value="F:hydrolase activity"/>
    <property type="evidence" value="ECO:0007669"/>
    <property type="project" value="UniProtKB-KW"/>
</dbReference>
<evidence type="ECO:0000313" key="3">
    <source>
        <dbReference type="EMBL" id="MBT0665878.1"/>
    </source>
</evidence>
<reference evidence="3 4" key="1">
    <citation type="submission" date="2021-05" db="EMBL/GenBank/DDBJ databases">
        <title>The draft genome of Geobacter pelophilus DSM 12255.</title>
        <authorList>
            <person name="Xu Z."/>
            <person name="Masuda Y."/>
            <person name="Itoh H."/>
            <person name="Senoo K."/>
        </authorList>
    </citation>
    <scope>NUCLEOTIDE SEQUENCE [LARGE SCALE GENOMIC DNA]</scope>
    <source>
        <strain evidence="3 4">DSM 12255</strain>
    </source>
</reference>
<keyword evidence="4" id="KW-1185">Reference proteome</keyword>
<name>A0AAW4L4Q7_9BACT</name>
<evidence type="ECO:0000256" key="1">
    <source>
        <dbReference type="ARBA" id="ARBA00022801"/>
    </source>
</evidence>
<evidence type="ECO:0000313" key="4">
    <source>
        <dbReference type="Proteomes" id="UP000811899"/>
    </source>
</evidence>
<dbReference type="Gene3D" id="3.40.50.1820">
    <property type="entry name" value="alpha/beta hydrolase"/>
    <property type="match status" value="2"/>
</dbReference>
<dbReference type="InterPro" id="IPR000073">
    <property type="entry name" value="AB_hydrolase_1"/>
</dbReference>
<keyword evidence="1 3" id="KW-0378">Hydrolase</keyword>